<dbReference type="OrthoDB" id="384640at2759"/>
<protein>
    <submittedName>
        <fullName evidence="2">Uncharacterized protein</fullName>
    </submittedName>
</protein>
<dbReference type="Proteomes" id="UP000018538">
    <property type="component" value="Unassembled WGS sequence"/>
</dbReference>
<feature type="compositionally biased region" description="Basic and acidic residues" evidence="1">
    <location>
        <begin position="325"/>
        <end position="351"/>
    </location>
</feature>
<feature type="compositionally biased region" description="Acidic residues" evidence="1">
    <location>
        <begin position="296"/>
        <end position="310"/>
    </location>
</feature>
<feature type="region of interest" description="Disordered" evidence="1">
    <location>
        <begin position="283"/>
        <end position="351"/>
    </location>
</feature>
<feature type="compositionally biased region" description="Basic and acidic residues" evidence="1">
    <location>
        <begin position="285"/>
        <end position="295"/>
    </location>
</feature>
<organism evidence="2 3">
    <name type="scientific">Plasmodium yoelii 17X</name>
    <dbReference type="NCBI Taxonomy" id="1323249"/>
    <lineage>
        <taxon>Eukaryota</taxon>
        <taxon>Sar</taxon>
        <taxon>Alveolata</taxon>
        <taxon>Apicomplexa</taxon>
        <taxon>Aconoidasida</taxon>
        <taxon>Haemosporida</taxon>
        <taxon>Plasmodiidae</taxon>
        <taxon>Plasmodium</taxon>
        <taxon>Plasmodium (Vinckeia)</taxon>
    </lineage>
</organism>
<proteinExistence type="predicted"/>
<evidence type="ECO:0000256" key="1">
    <source>
        <dbReference type="SAM" id="MobiDB-lite"/>
    </source>
</evidence>
<accession>V7PXB8</accession>
<sequence length="1459" mass="174179">MVKNNVLNRICKYENDYDVMYRYRNSNYYYNEMINKMIDKMINKMILKHNNNNVKETKKEMNSIFDDIKKYILFNLSSRTNKNNYSNNISMKKKKFKQIWYTYSKINPNVEKEKIKEKAISFNDGKKHRNIFYSNNINYLNSNCVEKIQIRRFTHTTNISLKNGNFVNISKLSFIELLDYLNKNLEKNNDTKIWDNIFIQIDKLISKKNKNEYKEEINLFFQKLNNFDYYTILNNLKDVDENIKNEIIKGSFFESFVLNLWKRDITYYYGSGKVVSDYSLENVQNDEKSDEKNDDNNDDNNGDNNDDNNDDNSNILNIKFGKNNEVSKEEDMEKQTEKRKMNEENEDQKGVENCKNEKNVKIIKKWLILSASFSSSCENMVMLKNYLNKIFRQNIDKLIEIDYFAKTTKYLENQINSKTIHSIIFTYENKLELLKPCDLSFSLFILQKFLISNNNIFNKIIDYIIYNPLNKFQIHKKFINFIKCVESFIIGKPQTIGKSIQENMNLYHISNRNKDENNIVCSEKFPNNMNSMNNFYSTSFLIFIKKMNLIMDNYSLENLLFLSECMQNIIFMASTQNQIMNMFINKLRYNINKCINWNVVDNYTLMRIYKIYSVFSFVPEIEFSSHTPFKYYKINQKNCDLNIEDNNYVNNNEGEKINSEIKNISKDRENMLLNEKDDINYLNTFIRDFDLIQIYDNTISINKDLLNYNKNYKINRKNSLLKNVVAILSSRMDKNLDEIKIELNKIKINDSNRIDMLFPDKKNTEFSFAKSDINLDILINEIKKINDNNNNNSNNNNADKDIYRENSKNYLQNEYLFFYNIKILSDLFRFSQFSANTNIHTHDIIKCIKKKLEEIAILYSINKSEIIEKEKNEWHENKKSKSLGEIYKIDKDKICNEIKNISLFHLYNFYCCCKNYSPTFIFKFVNSLLKITPKINIVNLDNNNVISFNEHNVSKIEYAHFYDKTINDTIMPFIVPLLQTIKIIISSNLFLKNSELNEYINIMAQYSYFVLFYYYYNSNKYEEKIKNLGGHIGNNVHEEKHIINNLKTDKLNKKYTEIGDYNNDKHDRINDKEIDIFKNRENIIDSHKNYTKKICIFENLYLEDMWNIYICLSSCLHFLNKTEEKINGIHHLAHLENNFLEIISKKKYMKYLSDNFIFYLFKTPSTNKLEETFDNAISSLKINNLKKNINKNDDNISSQYYSQNEKVLSLPAFTAFFLCKIKLAMQCNNMDNLENVERIENCKKIFEMLINDYKMLENCIEHIFTSHNNLDKNVNTYNDSGQIFSRTKEENKRNEKENIFNNFSNKSKYYYLPYLVSNKVCVNKNIYFRTLISDMFFGAHKIKTLYNLQNTLLKTVKYIETTQINININYKLKKMQPFHNNILSYLLELSNIVKNCLYSTFLSQPYIHKSPKKYVTKGLVNYFINNCRLLNDGNIYEKNNPKLFNGVRNYKYMVNKLEN</sequence>
<evidence type="ECO:0000313" key="3">
    <source>
        <dbReference type="Proteomes" id="UP000018538"/>
    </source>
</evidence>
<dbReference type="EMBL" id="KI635723">
    <property type="protein sequence ID" value="ETB63277.1"/>
    <property type="molecule type" value="Genomic_DNA"/>
</dbReference>
<name>V7PXB8_PLAYE</name>
<gene>
    <name evidence="2" type="ORF">YYC_00112</name>
</gene>
<reference evidence="2 3" key="1">
    <citation type="submission" date="2013-11" db="EMBL/GenBank/DDBJ databases">
        <title>The Genome Sequence of Plasmodium yoelii 17X.</title>
        <authorList>
            <consortium name="The Broad Institute Genomics Platform"/>
            <consortium name="The Broad Institute Genome Sequencing Center for Infectious Disease"/>
            <person name="Neafsey D."/>
            <person name="Adams J."/>
            <person name="Walker B."/>
            <person name="Young S.K."/>
            <person name="Zeng Q."/>
            <person name="Gargeya S."/>
            <person name="Fitzgerald M."/>
            <person name="Haas B."/>
            <person name="Abouelleil A."/>
            <person name="Alvarado L."/>
            <person name="Chapman S.B."/>
            <person name="Gainer-Dewar J."/>
            <person name="Goldberg J."/>
            <person name="Griggs A."/>
            <person name="Gujja S."/>
            <person name="Hansen M."/>
            <person name="Howarth C."/>
            <person name="Imamovic A."/>
            <person name="Ireland A."/>
            <person name="Larimer J."/>
            <person name="McCowan C."/>
            <person name="Murphy C."/>
            <person name="Pearson M."/>
            <person name="Poon T.W."/>
            <person name="Priest M."/>
            <person name="Roberts A."/>
            <person name="Saif S."/>
            <person name="Shea T."/>
            <person name="Sykes S."/>
            <person name="Wortman J."/>
            <person name="Nusbaum C."/>
            <person name="Birren B."/>
        </authorList>
    </citation>
    <scope>NUCLEOTIDE SEQUENCE [LARGE SCALE GENOMIC DNA]</scope>
    <source>
        <strain evidence="2 3">17X</strain>
    </source>
</reference>
<evidence type="ECO:0000313" key="2">
    <source>
        <dbReference type="EMBL" id="ETB63277.1"/>
    </source>
</evidence>
<keyword evidence="3" id="KW-1185">Reference proteome</keyword>